<dbReference type="EMBL" id="AKCR02000225">
    <property type="protein sequence ID" value="PKK18171.1"/>
    <property type="molecule type" value="Genomic_DNA"/>
</dbReference>
<feature type="compositionally biased region" description="Low complexity" evidence="1">
    <location>
        <begin position="99"/>
        <end position="110"/>
    </location>
</feature>
<evidence type="ECO:0000256" key="1">
    <source>
        <dbReference type="SAM" id="MobiDB-lite"/>
    </source>
</evidence>
<name>A0A2I0LL74_COLLI</name>
<evidence type="ECO:0000313" key="3">
    <source>
        <dbReference type="Proteomes" id="UP000053872"/>
    </source>
</evidence>
<feature type="non-terminal residue" evidence="2">
    <location>
        <position position="1"/>
    </location>
</feature>
<proteinExistence type="predicted"/>
<dbReference type="STRING" id="8932.A0A2I0LL74"/>
<feature type="region of interest" description="Disordered" evidence="1">
    <location>
        <begin position="71"/>
        <end position="110"/>
    </location>
</feature>
<protein>
    <submittedName>
        <fullName evidence="2">Uncharacterized protein</fullName>
    </submittedName>
</protein>
<accession>A0A2I0LL74</accession>
<sequence>RPPLLTSPLSLSLPSPLTAYDRQVLSQVHREARGCAGQLGAEMHRHVHGPLHGRLEHGFASLQLPAAAGKSQHVKCPGAGRDHVGKGQAASPGGWGRDPAAFAAPAMAEQ</sequence>
<organism evidence="2 3">
    <name type="scientific">Columba livia</name>
    <name type="common">Rock dove</name>
    <dbReference type="NCBI Taxonomy" id="8932"/>
    <lineage>
        <taxon>Eukaryota</taxon>
        <taxon>Metazoa</taxon>
        <taxon>Chordata</taxon>
        <taxon>Craniata</taxon>
        <taxon>Vertebrata</taxon>
        <taxon>Euteleostomi</taxon>
        <taxon>Archelosauria</taxon>
        <taxon>Archosauria</taxon>
        <taxon>Dinosauria</taxon>
        <taxon>Saurischia</taxon>
        <taxon>Theropoda</taxon>
        <taxon>Coelurosauria</taxon>
        <taxon>Aves</taxon>
        <taxon>Neognathae</taxon>
        <taxon>Neoaves</taxon>
        <taxon>Columbimorphae</taxon>
        <taxon>Columbiformes</taxon>
        <taxon>Columbidae</taxon>
        <taxon>Columba</taxon>
    </lineage>
</organism>
<dbReference type="Proteomes" id="UP000053872">
    <property type="component" value="Unassembled WGS sequence"/>
</dbReference>
<dbReference type="InParanoid" id="A0A2I0LL74"/>
<reference evidence="2 3" key="1">
    <citation type="journal article" date="2013" name="Science">
        <title>Genomic diversity and evolution of the head crest in the rock pigeon.</title>
        <authorList>
            <person name="Shapiro M.D."/>
            <person name="Kronenberg Z."/>
            <person name="Li C."/>
            <person name="Domyan E.T."/>
            <person name="Pan H."/>
            <person name="Campbell M."/>
            <person name="Tan H."/>
            <person name="Huff C.D."/>
            <person name="Hu H."/>
            <person name="Vickrey A.I."/>
            <person name="Nielsen S.C."/>
            <person name="Stringham S.A."/>
            <person name="Hu H."/>
            <person name="Willerslev E."/>
            <person name="Gilbert M.T."/>
            <person name="Yandell M."/>
            <person name="Zhang G."/>
            <person name="Wang J."/>
        </authorList>
    </citation>
    <scope>NUCLEOTIDE SEQUENCE [LARGE SCALE GENOMIC DNA]</scope>
    <source>
        <tissue evidence="2">Blood</tissue>
    </source>
</reference>
<comment type="caution">
    <text evidence="2">The sequence shown here is derived from an EMBL/GenBank/DDBJ whole genome shotgun (WGS) entry which is preliminary data.</text>
</comment>
<gene>
    <name evidence="2" type="ORF">A306_00013852</name>
</gene>
<evidence type="ECO:0000313" key="2">
    <source>
        <dbReference type="EMBL" id="PKK18171.1"/>
    </source>
</evidence>
<dbReference type="AlphaFoldDB" id="A0A2I0LL74"/>
<keyword evidence="3" id="KW-1185">Reference proteome</keyword>